<dbReference type="Proteomes" id="UP000031036">
    <property type="component" value="Unassembled WGS sequence"/>
</dbReference>
<name>A0A0B2UV24_TOXCA</name>
<dbReference type="InterPro" id="IPR022352">
    <property type="entry name" value="Ins/IGF/rlx"/>
</dbReference>
<evidence type="ECO:0000256" key="4">
    <source>
        <dbReference type="ARBA" id="ARBA00022729"/>
    </source>
</evidence>
<feature type="chain" id="PRO_5002077637" description="Insulin-like domain-containing protein" evidence="6">
    <location>
        <begin position="17"/>
        <end position="110"/>
    </location>
</feature>
<comment type="caution">
    <text evidence="8">The sequence shown here is derived from an EMBL/GenBank/DDBJ whole genome shotgun (WGS) entry which is preliminary data.</text>
</comment>
<sequence length="110" mass="12699">MKLLLVFAMVIVIASTTELRLCGKKLTFVLGRLCNHRYNAPTKEQMESHNGHRHYTRHGIAHDCCTNRCSYQYLKTYCAPDNAFEQFRCAIIVRSWLFGKVCLSVESIAR</sequence>
<organism evidence="8 9">
    <name type="scientific">Toxocara canis</name>
    <name type="common">Canine roundworm</name>
    <dbReference type="NCBI Taxonomy" id="6265"/>
    <lineage>
        <taxon>Eukaryota</taxon>
        <taxon>Metazoa</taxon>
        <taxon>Ecdysozoa</taxon>
        <taxon>Nematoda</taxon>
        <taxon>Chromadorea</taxon>
        <taxon>Rhabditida</taxon>
        <taxon>Spirurina</taxon>
        <taxon>Ascaridomorpha</taxon>
        <taxon>Ascaridoidea</taxon>
        <taxon>Toxocaridae</taxon>
        <taxon>Toxocara</taxon>
    </lineage>
</organism>
<accession>A0A0B2UV24</accession>
<reference evidence="8 9" key="1">
    <citation type="submission" date="2014-11" db="EMBL/GenBank/DDBJ databases">
        <title>Genetic blueprint of the zoonotic pathogen Toxocara canis.</title>
        <authorList>
            <person name="Zhu X.-Q."/>
            <person name="Korhonen P.K."/>
            <person name="Cai H."/>
            <person name="Young N.D."/>
            <person name="Nejsum P."/>
            <person name="von Samson-Himmelstjerna G."/>
            <person name="Boag P.R."/>
            <person name="Tan P."/>
            <person name="Li Q."/>
            <person name="Min J."/>
            <person name="Yang Y."/>
            <person name="Wang X."/>
            <person name="Fang X."/>
            <person name="Hall R.S."/>
            <person name="Hofmann A."/>
            <person name="Sternberg P.W."/>
            <person name="Jex A.R."/>
            <person name="Gasser R.B."/>
        </authorList>
    </citation>
    <scope>NUCLEOTIDE SEQUENCE [LARGE SCALE GENOMIC DNA]</scope>
    <source>
        <strain evidence="8">PN_DK_2014</strain>
    </source>
</reference>
<dbReference type="GO" id="GO:0005576">
    <property type="term" value="C:extracellular region"/>
    <property type="evidence" value="ECO:0007669"/>
    <property type="project" value="InterPro"/>
</dbReference>
<dbReference type="CDD" id="cd04366">
    <property type="entry name" value="IlGF_insulin_bombyxin_like"/>
    <property type="match status" value="1"/>
</dbReference>
<dbReference type="OrthoDB" id="10019596at2759"/>
<gene>
    <name evidence="8" type="ORF">Tcan_09982</name>
</gene>
<evidence type="ECO:0000256" key="2">
    <source>
        <dbReference type="ARBA" id="ARBA00011207"/>
    </source>
</evidence>
<evidence type="ECO:0000313" key="9">
    <source>
        <dbReference type="Proteomes" id="UP000031036"/>
    </source>
</evidence>
<keyword evidence="3" id="KW-0165">Cleavage on pair of basic residues</keyword>
<keyword evidence="4 6" id="KW-0732">Signal</keyword>
<dbReference type="InterPro" id="IPR016179">
    <property type="entry name" value="Insulin-like"/>
</dbReference>
<comment type="similarity">
    <text evidence="1">Belongs to the insulin family.</text>
</comment>
<dbReference type="PANTHER" id="PTHR13647">
    <property type="entry name" value="INSULIN-LIKE PEPTIDE 2-RELATED"/>
    <property type="match status" value="1"/>
</dbReference>
<dbReference type="SUPFAM" id="SSF56994">
    <property type="entry name" value="Insulin-like"/>
    <property type="match status" value="1"/>
</dbReference>
<evidence type="ECO:0000259" key="7">
    <source>
        <dbReference type="SMART" id="SM00078"/>
    </source>
</evidence>
<keyword evidence="9" id="KW-1185">Reference proteome</keyword>
<dbReference type="Gene3D" id="1.10.100.10">
    <property type="entry name" value="Insulin-like"/>
    <property type="match status" value="1"/>
</dbReference>
<dbReference type="SMART" id="SM00078">
    <property type="entry name" value="IlGF"/>
    <property type="match status" value="1"/>
</dbReference>
<feature type="domain" description="Insulin-like" evidence="7">
    <location>
        <begin position="19"/>
        <end position="78"/>
    </location>
</feature>
<proteinExistence type="inferred from homology"/>
<dbReference type="InterPro" id="IPR036438">
    <property type="entry name" value="Insulin-like_sf"/>
</dbReference>
<dbReference type="PANTHER" id="PTHR13647:SF4">
    <property type="entry name" value="INSULIN-LIKE PEPTIDE 1-RELATED"/>
    <property type="match status" value="1"/>
</dbReference>
<evidence type="ECO:0000256" key="3">
    <source>
        <dbReference type="ARBA" id="ARBA00022685"/>
    </source>
</evidence>
<protein>
    <recommendedName>
        <fullName evidence="7">Insulin-like domain-containing protein</fullName>
    </recommendedName>
</protein>
<dbReference type="InterPro" id="IPR022353">
    <property type="entry name" value="Insulin_CS"/>
</dbReference>
<evidence type="ECO:0000313" key="8">
    <source>
        <dbReference type="EMBL" id="KHN73119.1"/>
    </source>
</evidence>
<dbReference type="AlphaFoldDB" id="A0A0B2UV24"/>
<feature type="signal peptide" evidence="6">
    <location>
        <begin position="1"/>
        <end position="16"/>
    </location>
</feature>
<evidence type="ECO:0000256" key="6">
    <source>
        <dbReference type="SAM" id="SignalP"/>
    </source>
</evidence>
<evidence type="ECO:0000256" key="5">
    <source>
        <dbReference type="ARBA" id="ARBA00023157"/>
    </source>
</evidence>
<dbReference type="PRINTS" id="PR00276">
    <property type="entry name" value="INSULINFAMLY"/>
</dbReference>
<keyword evidence="5" id="KW-1015">Disulfide bond</keyword>
<dbReference type="PROSITE" id="PS00262">
    <property type="entry name" value="INSULIN"/>
    <property type="match status" value="1"/>
</dbReference>
<dbReference type="EMBL" id="JPKZ01003150">
    <property type="protein sequence ID" value="KHN73119.1"/>
    <property type="molecule type" value="Genomic_DNA"/>
</dbReference>
<comment type="subunit">
    <text evidence="2">Heterodimer of a B chain and an A chain linked by two disulfide bonds.</text>
</comment>
<evidence type="ECO:0000256" key="1">
    <source>
        <dbReference type="ARBA" id="ARBA00009034"/>
    </source>
</evidence>
<dbReference type="GO" id="GO:0005179">
    <property type="term" value="F:hormone activity"/>
    <property type="evidence" value="ECO:0007669"/>
    <property type="project" value="InterPro"/>
</dbReference>